<dbReference type="AlphaFoldDB" id="A0A2G8RD66"/>
<evidence type="ECO:0000259" key="2">
    <source>
        <dbReference type="Pfam" id="PF17930"/>
    </source>
</evidence>
<accession>A0A2G8RD66</accession>
<dbReference type="Pfam" id="PF17930">
    <property type="entry name" value="LpxI_N"/>
    <property type="match status" value="1"/>
</dbReference>
<keyword evidence="4" id="KW-1185">Reference proteome</keyword>
<proteinExistence type="predicted"/>
<dbReference type="InterPro" id="IPR053174">
    <property type="entry name" value="LpxI"/>
</dbReference>
<evidence type="ECO:0000259" key="1">
    <source>
        <dbReference type="Pfam" id="PF06230"/>
    </source>
</evidence>
<evidence type="ECO:0000313" key="3">
    <source>
        <dbReference type="EMBL" id="PIL19487.1"/>
    </source>
</evidence>
<dbReference type="InterPro" id="IPR041255">
    <property type="entry name" value="LpxI_N"/>
</dbReference>
<evidence type="ECO:0000313" key="4">
    <source>
        <dbReference type="Proteomes" id="UP000231259"/>
    </source>
</evidence>
<organism evidence="3 4">
    <name type="scientific">Puniceibacterium antarcticum</name>
    <dbReference type="NCBI Taxonomy" id="1206336"/>
    <lineage>
        <taxon>Bacteria</taxon>
        <taxon>Pseudomonadati</taxon>
        <taxon>Pseudomonadota</taxon>
        <taxon>Alphaproteobacteria</taxon>
        <taxon>Rhodobacterales</taxon>
        <taxon>Paracoccaceae</taxon>
        <taxon>Puniceibacterium</taxon>
    </lineage>
</organism>
<dbReference type="OrthoDB" id="9789836at2"/>
<dbReference type="PANTHER" id="PTHR39962:SF1">
    <property type="entry name" value="LPXI FAMILY PROTEIN"/>
    <property type="match status" value="1"/>
</dbReference>
<dbReference type="PANTHER" id="PTHR39962">
    <property type="entry name" value="BLL4848 PROTEIN"/>
    <property type="match status" value="1"/>
</dbReference>
<dbReference type="Pfam" id="PF06230">
    <property type="entry name" value="LpxI_C"/>
    <property type="match status" value="1"/>
</dbReference>
<dbReference type="InterPro" id="IPR043167">
    <property type="entry name" value="LpxI_C_sf"/>
</dbReference>
<reference evidence="3 4" key="1">
    <citation type="submission" date="2013-09" db="EMBL/GenBank/DDBJ databases">
        <title>Genome sequencing of Phaeobacter antarcticus sp. nov. SM1211.</title>
        <authorList>
            <person name="Zhang X.-Y."/>
            <person name="Liu C."/>
            <person name="Chen X.-L."/>
            <person name="Xie B.-B."/>
            <person name="Qin Q.-L."/>
            <person name="Rong J.-C."/>
            <person name="Zhang Y.-Z."/>
        </authorList>
    </citation>
    <scope>NUCLEOTIDE SEQUENCE [LARGE SCALE GENOMIC DNA]</scope>
    <source>
        <strain evidence="3 4">SM1211</strain>
    </source>
</reference>
<dbReference type="Gene3D" id="3.40.50.20">
    <property type="match status" value="1"/>
</dbReference>
<evidence type="ECO:0008006" key="5">
    <source>
        <dbReference type="Google" id="ProtNLM"/>
    </source>
</evidence>
<feature type="domain" description="LpxI N-terminal" evidence="2">
    <location>
        <begin position="2"/>
        <end position="125"/>
    </location>
</feature>
<feature type="domain" description="LpxI C-terminal" evidence="1">
    <location>
        <begin position="129"/>
        <end position="289"/>
    </location>
</feature>
<name>A0A2G8RD66_9RHOB</name>
<dbReference type="Proteomes" id="UP000231259">
    <property type="component" value="Unassembled WGS sequence"/>
</dbReference>
<gene>
    <name evidence="3" type="ORF">P775_15215</name>
</gene>
<sequence>MLALIAGRGALPAAVAGAQEMRPLVCTLDGYAPDGLAADVTFRLETLGSLLAELHRRGITQVCLCGSIRRPEIDLSQIDDLTMPLVPVLRDALRAGDDGALRAVIGLFEAEGLEVLAAHQAAPDLLMSAGSPTKLQPPEGSEGDAYAGDLALAAMGRADLGQACVVIEGRVVLREDDAGTDAMLARLREVPPAEGGSDPFSWALDTAGDILEGAADWLSGTDGQRRGLLFKAPKPGQDRRADLPTVGPDTVAGVARAGLAGIVIEAEGVIVLDRARMLADLDRAGLFLWSREAGR</sequence>
<dbReference type="Gene3D" id="3.40.140.80">
    <property type="match status" value="1"/>
</dbReference>
<comment type="caution">
    <text evidence="3">The sequence shown here is derived from an EMBL/GenBank/DDBJ whole genome shotgun (WGS) entry which is preliminary data.</text>
</comment>
<dbReference type="EMBL" id="AWWI01000100">
    <property type="protein sequence ID" value="PIL19487.1"/>
    <property type="molecule type" value="Genomic_DNA"/>
</dbReference>
<dbReference type="InterPro" id="IPR010415">
    <property type="entry name" value="LpxI_C"/>
</dbReference>
<dbReference type="RefSeq" id="WP_099911649.1">
    <property type="nucleotide sequence ID" value="NZ_AWWI01000100.1"/>
</dbReference>
<protein>
    <recommendedName>
        <fullName evidence="5">Phosphatidate cytidylyltransferase</fullName>
    </recommendedName>
</protein>